<accession>A0A4S8L222</accession>
<name>A0A4S8L222_DENBC</name>
<feature type="non-terminal residue" evidence="1">
    <location>
        <position position="1"/>
    </location>
</feature>
<sequence>NGTTNDNLIEVPGFNQQWEFEPIGAGWGLRCVSREKKIYLKYLVPSTERGLRHESPLLASGFPVVWDIEKVDWVIRWPRSDGDSGQGKDQLVVDLSDWGSNRSGTRVQLAREQNPTHPCQLWRVVEC</sequence>
<dbReference type="AlphaFoldDB" id="A0A4S8L222"/>
<reference evidence="1 2" key="1">
    <citation type="journal article" date="2019" name="Nat. Ecol. Evol.">
        <title>Megaphylogeny resolves global patterns of mushroom evolution.</title>
        <authorList>
            <person name="Varga T."/>
            <person name="Krizsan K."/>
            <person name="Foldi C."/>
            <person name="Dima B."/>
            <person name="Sanchez-Garcia M."/>
            <person name="Sanchez-Ramirez S."/>
            <person name="Szollosi G.J."/>
            <person name="Szarkandi J.G."/>
            <person name="Papp V."/>
            <person name="Albert L."/>
            <person name="Andreopoulos W."/>
            <person name="Angelini C."/>
            <person name="Antonin V."/>
            <person name="Barry K.W."/>
            <person name="Bougher N.L."/>
            <person name="Buchanan P."/>
            <person name="Buyck B."/>
            <person name="Bense V."/>
            <person name="Catcheside P."/>
            <person name="Chovatia M."/>
            <person name="Cooper J."/>
            <person name="Damon W."/>
            <person name="Desjardin D."/>
            <person name="Finy P."/>
            <person name="Geml J."/>
            <person name="Haridas S."/>
            <person name="Hughes K."/>
            <person name="Justo A."/>
            <person name="Karasinski D."/>
            <person name="Kautmanova I."/>
            <person name="Kiss B."/>
            <person name="Kocsube S."/>
            <person name="Kotiranta H."/>
            <person name="LaButti K.M."/>
            <person name="Lechner B.E."/>
            <person name="Liimatainen K."/>
            <person name="Lipzen A."/>
            <person name="Lukacs Z."/>
            <person name="Mihaltcheva S."/>
            <person name="Morgado L.N."/>
            <person name="Niskanen T."/>
            <person name="Noordeloos M.E."/>
            <person name="Ohm R.A."/>
            <person name="Ortiz-Santana B."/>
            <person name="Ovrebo C."/>
            <person name="Racz N."/>
            <person name="Riley R."/>
            <person name="Savchenko A."/>
            <person name="Shiryaev A."/>
            <person name="Soop K."/>
            <person name="Spirin V."/>
            <person name="Szebenyi C."/>
            <person name="Tomsovsky M."/>
            <person name="Tulloss R.E."/>
            <person name="Uehling J."/>
            <person name="Grigoriev I.V."/>
            <person name="Vagvolgyi C."/>
            <person name="Papp T."/>
            <person name="Martin F.M."/>
            <person name="Miettinen O."/>
            <person name="Hibbett D.S."/>
            <person name="Nagy L.G."/>
        </authorList>
    </citation>
    <scope>NUCLEOTIDE SEQUENCE [LARGE SCALE GENOMIC DNA]</scope>
    <source>
        <strain evidence="1 2">CBS 962.96</strain>
    </source>
</reference>
<dbReference type="Gene3D" id="2.80.10.50">
    <property type="match status" value="1"/>
</dbReference>
<dbReference type="EMBL" id="ML179727">
    <property type="protein sequence ID" value="THU82502.1"/>
    <property type="molecule type" value="Genomic_DNA"/>
</dbReference>
<proteinExistence type="predicted"/>
<evidence type="ECO:0000313" key="1">
    <source>
        <dbReference type="EMBL" id="THU82502.1"/>
    </source>
</evidence>
<protein>
    <recommendedName>
        <fullName evidence="3">Ricin B lectin domain-containing protein</fullName>
    </recommendedName>
</protein>
<feature type="non-terminal residue" evidence="1">
    <location>
        <position position="127"/>
    </location>
</feature>
<dbReference type="OrthoDB" id="3228793at2759"/>
<organism evidence="1 2">
    <name type="scientific">Dendrothele bispora (strain CBS 962.96)</name>
    <dbReference type="NCBI Taxonomy" id="1314807"/>
    <lineage>
        <taxon>Eukaryota</taxon>
        <taxon>Fungi</taxon>
        <taxon>Dikarya</taxon>
        <taxon>Basidiomycota</taxon>
        <taxon>Agaricomycotina</taxon>
        <taxon>Agaricomycetes</taxon>
        <taxon>Agaricomycetidae</taxon>
        <taxon>Agaricales</taxon>
        <taxon>Agaricales incertae sedis</taxon>
        <taxon>Dendrothele</taxon>
    </lineage>
</organism>
<keyword evidence="2" id="KW-1185">Reference proteome</keyword>
<dbReference type="Proteomes" id="UP000297245">
    <property type="component" value="Unassembled WGS sequence"/>
</dbReference>
<evidence type="ECO:0000313" key="2">
    <source>
        <dbReference type="Proteomes" id="UP000297245"/>
    </source>
</evidence>
<gene>
    <name evidence="1" type="ORF">K435DRAFT_569116</name>
</gene>
<evidence type="ECO:0008006" key="3">
    <source>
        <dbReference type="Google" id="ProtNLM"/>
    </source>
</evidence>